<evidence type="ECO:0000313" key="5">
    <source>
        <dbReference type="Proteomes" id="UP000663877"/>
    </source>
</evidence>
<dbReference type="EMBL" id="CAJNOM010000003">
    <property type="protein sequence ID" value="CAF0741281.1"/>
    <property type="molecule type" value="Genomic_DNA"/>
</dbReference>
<organism evidence="2 5">
    <name type="scientific">Adineta steineri</name>
    <dbReference type="NCBI Taxonomy" id="433720"/>
    <lineage>
        <taxon>Eukaryota</taxon>
        <taxon>Metazoa</taxon>
        <taxon>Spiralia</taxon>
        <taxon>Gnathifera</taxon>
        <taxon>Rotifera</taxon>
        <taxon>Eurotatoria</taxon>
        <taxon>Bdelloidea</taxon>
        <taxon>Adinetida</taxon>
        <taxon>Adinetidae</taxon>
        <taxon>Adineta</taxon>
    </lineage>
</organism>
<reference evidence="2" key="1">
    <citation type="submission" date="2021-02" db="EMBL/GenBank/DDBJ databases">
        <authorList>
            <person name="Nowell W R."/>
        </authorList>
    </citation>
    <scope>NUCLEOTIDE SEQUENCE</scope>
</reference>
<accession>A0A813PCS2</accession>
<gene>
    <name evidence="2" type="ORF">BJG266_LOCUS2560</name>
    <name evidence="3" type="ORF">QVE165_LOCUS7788</name>
    <name evidence="1" type="ORF">QVE165_LOCUS912</name>
</gene>
<comment type="caution">
    <text evidence="2">The sequence shown here is derived from an EMBL/GenBank/DDBJ whole genome shotgun (WGS) entry which is preliminary data.</text>
</comment>
<dbReference type="Proteomes" id="UP000663877">
    <property type="component" value="Unassembled WGS sequence"/>
</dbReference>
<evidence type="ECO:0000313" key="2">
    <source>
        <dbReference type="EMBL" id="CAF0753018.1"/>
    </source>
</evidence>
<evidence type="ECO:0000313" key="3">
    <source>
        <dbReference type="EMBL" id="CAF0869017.1"/>
    </source>
</evidence>
<keyword evidence="4" id="KW-1185">Reference proteome</keyword>
<proteinExistence type="predicted"/>
<dbReference type="AlphaFoldDB" id="A0A813PCS2"/>
<sequence length="101" mass="11138">MCLGCGSSTQVPDNFVGKWTHDKSTYMSIEPNGKVHYIKSGRGRTYKWNGPVSYNNDGFSGSCCFCFTIEGKYNGSNPQQPTFIVDGNVLTKTITQQPGRT</sequence>
<name>A0A813PCS2_9BILA</name>
<dbReference type="OrthoDB" id="10092576at2759"/>
<dbReference type="EMBL" id="CAJNOI010000006">
    <property type="protein sequence ID" value="CAF0753018.1"/>
    <property type="molecule type" value="Genomic_DNA"/>
</dbReference>
<evidence type="ECO:0000313" key="1">
    <source>
        <dbReference type="EMBL" id="CAF0741281.1"/>
    </source>
</evidence>
<protein>
    <submittedName>
        <fullName evidence="2">Uncharacterized protein</fullName>
    </submittedName>
</protein>
<dbReference type="EMBL" id="CAJNOM010000034">
    <property type="protein sequence ID" value="CAF0869017.1"/>
    <property type="molecule type" value="Genomic_DNA"/>
</dbReference>
<dbReference type="Proteomes" id="UP000663832">
    <property type="component" value="Unassembled WGS sequence"/>
</dbReference>
<evidence type="ECO:0000313" key="4">
    <source>
        <dbReference type="Proteomes" id="UP000663832"/>
    </source>
</evidence>